<gene>
    <name evidence="11" type="primary">CCR3</name>
    <name evidence="11" type="ORF">MA16_Dca001135</name>
</gene>
<dbReference type="InterPro" id="IPR011009">
    <property type="entry name" value="Kinase-like_dom_sf"/>
</dbReference>
<feature type="compositionally biased region" description="Low complexity" evidence="7">
    <location>
        <begin position="434"/>
        <end position="449"/>
    </location>
</feature>
<keyword evidence="4 11" id="KW-0418">Kinase</keyword>
<dbReference type="GO" id="GO:0004674">
    <property type="term" value="F:protein serine/threonine kinase activity"/>
    <property type="evidence" value="ECO:0007669"/>
    <property type="project" value="UniProtKB-KW"/>
</dbReference>
<dbReference type="InterPro" id="IPR001245">
    <property type="entry name" value="Ser-Thr/Tyr_kinase_cat_dom"/>
</dbReference>
<dbReference type="SUPFAM" id="SSF56112">
    <property type="entry name" value="Protein kinase-like (PK-like)"/>
    <property type="match status" value="1"/>
</dbReference>
<evidence type="ECO:0000313" key="12">
    <source>
        <dbReference type="Proteomes" id="UP000233837"/>
    </source>
</evidence>
<dbReference type="CDD" id="cd14066">
    <property type="entry name" value="STKc_IRAK"/>
    <property type="match status" value="1"/>
</dbReference>
<evidence type="ECO:0000259" key="10">
    <source>
        <dbReference type="PROSITE" id="PS50011"/>
    </source>
</evidence>
<dbReference type="AlphaFoldDB" id="A0A2I0WLJ9"/>
<keyword evidence="2" id="KW-0808">Transferase</keyword>
<dbReference type="EMBL" id="KZ502537">
    <property type="protein sequence ID" value="PKU76531.1"/>
    <property type="molecule type" value="Genomic_DNA"/>
</dbReference>
<keyword evidence="3 6" id="KW-0547">Nucleotide-binding</keyword>
<dbReference type="GO" id="GO:0005524">
    <property type="term" value="F:ATP binding"/>
    <property type="evidence" value="ECO:0007669"/>
    <property type="project" value="UniProtKB-UniRule"/>
</dbReference>
<reference evidence="11 12" key="1">
    <citation type="journal article" date="2016" name="Sci. Rep.">
        <title>The Dendrobium catenatum Lindl. genome sequence provides insights into polysaccharide synthase, floral development and adaptive evolution.</title>
        <authorList>
            <person name="Zhang G.Q."/>
            <person name="Xu Q."/>
            <person name="Bian C."/>
            <person name="Tsai W.C."/>
            <person name="Yeh C.M."/>
            <person name="Liu K.W."/>
            <person name="Yoshida K."/>
            <person name="Zhang L.S."/>
            <person name="Chang S.B."/>
            <person name="Chen F."/>
            <person name="Shi Y."/>
            <person name="Su Y.Y."/>
            <person name="Zhang Y.Q."/>
            <person name="Chen L.J."/>
            <person name="Yin Y."/>
            <person name="Lin M."/>
            <person name="Huang H."/>
            <person name="Deng H."/>
            <person name="Wang Z.W."/>
            <person name="Zhu S.L."/>
            <person name="Zhao X."/>
            <person name="Deng C."/>
            <person name="Niu S.C."/>
            <person name="Huang J."/>
            <person name="Wang M."/>
            <person name="Liu G.H."/>
            <person name="Yang H.J."/>
            <person name="Xiao X.J."/>
            <person name="Hsiao Y.Y."/>
            <person name="Wu W.L."/>
            <person name="Chen Y.Y."/>
            <person name="Mitsuda N."/>
            <person name="Ohme-Takagi M."/>
            <person name="Luo Y.B."/>
            <person name="Van de Peer Y."/>
            <person name="Liu Z.J."/>
        </authorList>
    </citation>
    <scope>NUCLEOTIDE SEQUENCE [LARGE SCALE GENOMIC DNA]</scope>
    <source>
        <tissue evidence="11">The whole plant</tissue>
    </source>
</reference>
<dbReference type="PROSITE" id="PS50011">
    <property type="entry name" value="PROTEIN_KINASE_DOM"/>
    <property type="match status" value="1"/>
</dbReference>
<dbReference type="Gene3D" id="3.30.200.20">
    <property type="entry name" value="Phosphorylase Kinase, domain 1"/>
    <property type="match status" value="1"/>
</dbReference>
<dbReference type="Proteomes" id="UP000233837">
    <property type="component" value="Unassembled WGS sequence"/>
</dbReference>
<evidence type="ECO:0000256" key="1">
    <source>
        <dbReference type="ARBA" id="ARBA00022527"/>
    </source>
</evidence>
<feature type="transmembrane region" description="Helical" evidence="8">
    <location>
        <begin position="379"/>
        <end position="403"/>
    </location>
</feature>
<feature type="signal peptide" evidence="9">
    <location>
        <begin position="1"/>
        <end position="24"/>
    </location>
</feature>
<name>A0A2I0WLJ9_9ASPA</name>
<evidence type="ECO:0000256" key="5">
    <source>
        <dbReference type="ARBA" id="ARBA00022840"/>
    </source>
</evidence>
<evidence type="ECO:0000256" key="7">
    <source>
        <dbReference type="SAM" id="MobiDB-lite"/>
    </source>
</evidence>
<feature type="region of interest" description="Disordered" evidence="7">
    <location>
        <begin position="427"/>
        <end position="451"/>
    </location>
</feature>
<evidence type="ECO:0000256" key="3">
    <source>
        <dbReference type="ARBA" id="ARBA00022741"/>
    </source>
</evidence>
<dbReference type="InterPro" id="IPR009091">
    <property type="entry name" value="RCC1/BLIP-II"/>
</dbReference>
<keyword evidence="8" id="KW-0472">Membrane</keyword>
<dbReference type="PROSITE" id="PS00107">
    <property type="entry name" value="PROTEIN_KINASE_ATP"/>
    <property type="match status" value="1"/>
</dbReference>
<feature type="binding site" evidence="6">
    <location>
        <position position="519"/>
    </location>
    <ligand>
        <name>ATP</name>
        <dbReference type="ChEBI" id="CHEBI:30616"/>
    </ligand>
</feature>
<evidence type="ECO:0000256" key="8">
    <source>
        <dbReference type="SAM" id="Phobius"/>
    </source>
</evidence>
<feature type="domain" description="Protein kinase" evidence="10">
    <location>
        <begin position="491"/>
        <end position="776"/>
    </location>
</feature>
<sequence>MRIPLTVATAAAVFLIVLVADVEGFGSAATMAVVDSSGTVCGILASARPQSILCARAGQQAFSVLPSFSFESVSGGRDFFCGLRSGGLSFFCWSATDSSSIFLPAKRVYKGSVALTDLSVGEDQICAFDKNTTEIRWWRGDGTFPLTIPGEYQSLTSGRGFSCGIGNNTIVQCWGGRGSDIQSAFANVSMASIVAGDSHVCGITISGFLICKGSNSSGQLNAPSGGAFEFSGIALGLNHSCAIKQPNGTVLCWGGFAGGRPYSPVVGTMFESIVAGGDLTCGLITENFTVMCWKTDRFNISVIVLSLPKILPGICVPEQSTCKCGIFPDSESLCSGSGIICRPCGAPTNNLAPPPPPSAAEPPNSTLPPPSPSSKTSKWWLAFAIIGSVGTLAGLCAVLYCIWTCFFRRKKVHNSVQPTISRNENAAAANPVDPSSITIPSPFTSPSGSKSRIFRRHGSRIMRRQRSGPSSFKDRAEVFSFADLASATKNFSLEFKLGAGSFGTVYKGKLADGREVAIKRSESSLKAKKIEEKESAFQSELAFLSRLHHKHLVGFVGYCDEKEERLLVYEYMKNGALYDHLHSRAAELGKLNSWGIRIKVLLDASRGIEYLHSYAVPPIIHRDIKSSNILLDGEWVARVSDFGLSLMGPEVEGDYLSMRAAGTMGYMDPEYYGLHHLTTKSDVYGFGVVMLEVLTGRRAIFREGEGGEPLSVVDFAAPSIAAGELGRVLDPRVAPPGPREAEAVELVAYTAVHCVNLEGKDRPAMSDVVMNLESALAICDASNGSGSSNSISLVSLD</sequence>
<keyword evidence="9" id="KW-0732">Signal</keyword>
<dbReference type="SMART" id="SM00220">
    <property type="entry name" value="S_TKc"/>
    <property type="match status" value="1"/>
</dbReference>
<keyword evidence="5 6" id="KW-0067">ATP-binding</keyword>
<feature type="region of interest" description="Disordered" evidence="7">
    <location>
        <begin position="352"/>
        <end position="372"/>
    </location>
</feature>
<evidence type="ECO:0000256" key="4">
    <source>
        <dbReference type="ARBA" id="ARBA00022777"/>
    </source>
</evidence>
<keyword evidence="1" id="KW-0723">Serine/threonine-protein kinase</keyword>
<dbReference type="OrthoDB" id="61110at2759"/>
<keyword evidence="8" id="KW-1133">Transmembrane helix</keyword>
<dbReference type="InterPro" id="IPR000719">
    <property type="entry name" value="Prot_kinase_dom"/>
</dbReference>
<dbReference type="InterPro" id="IPR017441">
    <property type="entry name" value="Protein_kinase_ATP_BS"/>
</dbReference>
<keyword evidence="12" id="KW-1185">Reference proteome</keyword>
<evidence type="ECO:0000256" key="6">
    <source>
        <dbReference type="PROSITE-ProRule" id="PRU10141"/>
    </source>
</evidence>
<dbReference type="Gene3D" id="1.10.510.10">
    <property type="entry name" value="Transferase(Phosphotransferase) domain 1"/>
    <property type="match status" value="1"/>
</dbReference>
<accession>A0A2I0WLJ9</accession>
<dbReference type="STRING" id="906689.A0A2I0WLJ9"/>
<reference evidence="11 12" key="2">
    <citation type="journal article" date="2017" name="Nature">
        <title>The Apostasia genome and the evolution of orchids.</title>
        <authorList>
            <person name="Zhang G.Q."/>
            <person name="Liu K.W."/>
            <person name="Li Z."/>
            <person name="Lohaus R."/>
            <person name="Hsiao Y.Y."/>
            <person name="Niu S.C."/>
            <person name="Wang J.Y."/>
            <person name="Lin Y.C."/>
            <person name="Xu Q."/>
            <person name="Chen L.J."/>
            <person name="Yoshida K."/>
            <person name="Fujiwara S."/>
            <person name="Wang Z.W."/>
            <person name="Zhang Y.Q."/>
            <person name="Mitsuda N."/>
            <person name="Wang M."/>
            <person name="Liu G.H."/>
            <person name="Pecoraro L."/>
            <person name="Huang H.X."/>
            <person name="Xiao X.J."/>
            <person name="Lin M."/>
            <person name="Wu X.Y."/>
            <person name="Wu W.L."/>
            <person name="Chen Y.Y."/>
            <person name="Chang S.B."/>
            <person name="Sakamoto S."/>
            <person name="Ohme-Takagi M."/>
            <person name="Yagi M."/>
            <person name="Zeng S.J."/>
            <person name="Shen C.Y."/>
            <person name="Yeh C.M."/>
            <person name="Luo Y.B."/>
            <person name="Tsai W.C."/>
            <person name="Van de Peer Y."/>
            <person name="Liu Z.J."/>
        </authorList>
    </citation>
    <scope>NUCLEOTIDE SEQUENCE [LARGE SCALE GENOMIC DNA]</scope>
    <source>
        <tissue evidence="11">The whole plant</tissue>
    </source>
</reference>
<dbReference type="FunFam" id="3.30.200.20:FF:000039">
    <property type="entry name" value="receptor-like protein kinase FERONIA"/>
    <property type="match status" value="1"/>
</dbReference>
<evidence type="ECO:0000256" key="2">
    <source>
        <dbReference type="ARBA" id="ARBA00022679"/>
    </source>
</evidence>
<evidence type="ECO:0000256" key="9">
    <source>
        <dbReference type="SAM" id="SignalP"/>
    </source>
</evidence>
<dbReference type="PANTHER" id="PTHR46146">
    <property type="entry name" value="SERINE/THREONINE-PROTEIN KINASE-LIKE PROTEIN CCR4"/>
    <property type="match status" value="1"/>
</dbReference>
<keyword evidence="8" id="KW-0812">Transmembrane</keyword>
<dbReference type="InterPro" id="IPR008271">
    <property type="entry name" value="Ser/Thr_kinase_AS"/>
</dbReference>
<dbReference type="Pfam" id="PF07714">
    <property type="entry name" value="PK_Tyr_Ser-Thr"/>
    <property type="match status" value="1"/>
</dbReference>
<protein>
    <submittedName>
        <fullName evidence="11">Serine/threonine-protein kinase-like protein CCR3</fullName>
    </submittedName>
</protein>
<dbReference type="PANTHER" id="PTHR46146:SF3">
    <property type="entry name" value="SERINE_THREONINE-PROTEIN KINASE-LIKE PROTEIN CCR3-RELATED"/>
    <property type="match status" value="1"/>
</dbReference>
<organism evidence="11 12">
    <name type="scientific">Dendrobium catenatum</name>
    <dbReference type="NCBI Taxonomy" id="906689"/>
    <lineage>
        <taxon>Eukaryota</taxon>
        <taxon>Viridiplantae</taxon>
        <taxon>Streptophyta</taxon>
        <taxon>Embryophyta</taxon>
        <taxon>Tracheophyta</taxon>
        <taxon>Spermatophyta</taxon>
        <taxon>Magnoliopsida</taxon>
        <taxon>Liliopsida</taxon>
        <taxon>Asparagales</taxon>
        <taxon>Orchidaceae</taxon>
        <taxon>Epidendroideae</taxon>
        <taxon>Malaxideae</taxon>
        <taxon>Dendrobiinae</taxon>
        <taxon>Dendrobium</taxon>
    </lineage>
</organism>
<dbReference type="SUPFAM" id="SSF50985">
    <property type="entry name" value="RCC1/BLIP-II"/>
    <property type="match status" value="1"/>
</dbReference>
<dbReference type="PROSITE" id="PS00108">
    <property type="entry name" value="PROTEIN_KINASE_ST"/>
    <property type="match status" value="1"/>
</dbReference>
<feature type="chain" id="PRO_5014155702" evidence="9">
    <location>
        <begin position="25"/>
        <end position="797"/>
    </location>
</feature>
<proteinExistence type="predicted"/>
<evidence type="ECO:0000313" key="11">
    <source>
        <dbReference type="EMBL" id="PKU76531.1"/>
    </source>
</evidence>
<dbReference type="Gene3D" id="2.130.10.30">
    <property type="entry name" value="Regulator of chromosome condensation 1/beta-lactamase-inhibitor protein II"/>
    <property type="match status" value="2"/>
</dbReference>